<keyword evidence="3" id="KW-0479">Metal-binding</keyword>
<dbReference type="SFLD" id="SFLDS00003">
    <property type="entry name" value="Haloacid_Dehalogenase"/>
    <property type="match status" value="1"/>
</dbReference>
<dbReference type="SFLD" id="SFLDG01129">
    <property type="entry name" value="C1.5:_HAD__Beta-PGM__Phosphata"/>
    <property type="match status" value="1"/>
</dbReference>
<keyword evidence="4" id="KW-0460">Magnesium</keyword>
<dbReference type="Gene3D" id="1.10.150.240">
    <property type="entry name" value="Putative phosphatase, domain 2"/>
    <property type="match status" value="1"/>
</dbReference>
<comment type="caution">
    <text evidence="6">The sequence shown here is derived from an EMBL/GenBank/DDBJ whole genome shotgun (WGS) entry which is preliminary data.</text>
</comment>
<dbReference type="InterPro" id="IPR023214">
    <property type="entry name" value="HAD_sf"/>
</dbReference>
<dbReference type="RefSeq" id="WP_111478431.1">
    <property type="nucleotide sequence ID" value="NZ_QHKM01000003.1"/>
</dbReference>
<dbReference type="Proteomes" id="UP000248553">
    <property type="component" value="Unassembled WGS sequence"/>
</dbReference>
<dbReference type="PANTHER" id="PTHR46193">
    <property type="entry name" value="6-PHOSPHOGLUCONATE PHOSPHATASE"/>
    <property type="match status" value="1"/>
</dbReference>
<dbReference type="GO" id="GO:0046872">
    <property type="term" value="F:metal ion binding"/>
    <property type="evidence" value="ECO:0007669"/>
    <property type="project" value="UniProtKB-KW"/>
</dbReference>
<comment type="cofactor">
    <cofactor evidence="1">
        <name>Mg(2+)</name>
        <dbReference type="ChEBI" id="CHEBI:18420"/>
    </cofactor>
</comment>
<keyword evidence="5" id="KW-0119">Carbohydrate metabolism</keyword>
<keyword evidence="7" id="KW-1185">Reference proteome</keyword>
<dbReference type="PANTHER" id="PTHR46193:SF18">
    <property type="entry name" value="HEXITOL PHOSPHATASE B"/>
    <property type="match status" value="1"/>
</dbReference>
<protein>
    <recommendedName>
        <fullName evidence="8">HAD family phosphatase</fullName>
    </recommendedName>
</protein>
<accession>A0A328BI99</accession>
<dbReference type="NCBIfam" id="TIGR01509">
    <property type="entry name" value="HAD-SF-IA-v3"/>
    <property type="match status" value="1"/>
</dbReference>
<evidence type="ECO:0000256" key="5">
    <source>
        <dbReference type="ARBA" id="ARBA00023277"/>
    </source>
</evidence>
<name>A0A328BI99_9BACT</name>
<dbReference type="InterPro" id="IPR051600">
    <property type="entry name" value="Beta-PGM-like"/>
</dbReference>
<proteinExistence type="inferred from homology"/>
<evidence type="ECO:0000313" key="7">
    <source>
        <dbReference type="Proteomes" id="UP000248553"/>
    </source>
</evidence>
<evidence type="ECO:0000256" key="2">
    <source>
        <dbReference type="ARBA" id="ARBA00006171"/>
    </source>
</evidence>
<dbReference type="GO" id="GO:0003824">
    <property type="term" value="F:catalytic activity"/>
    <property type="evidence" value="ECO:0007669"/>
    <property type="project" value="UniProtKB-ARBA"/>
</dbReference>
<comment type="similarity">
    <text evidence="2">Belongs to the HAD-like hydrolase superfamily. CbbY/CbbZ/Gph/YieH family.</text>
</comment>
<organism evidence="6 7">
    <name type="scientific">Hymenobacter edaphi</name>
    <dbReference type="NCBI Taxonomy" id="2211146"/>
    <lineage>
        <taxon>Bacteria</taxon>
        <taxon>Pseudomonadati</taxon>
        <taxon>Bacteroidota</taxon>
        <taxon>Cytophagia</taxon>
        <taxon>Cytophagales</taxon>
        <taxon>Hymenobacteraceae</taxon>
        <taxon>Hymenobacter</taxon>
    </lineage>
</organism>
<evidence type="ECO:0000256" key="4">
    <source>
        <dbReference type="ARBA" id="ARBA00022842"/>
    </source>
</evidence>
<evidence type="ECO:0000313" key="6">
    <source>
        <dbReference type="EMBL" id="RAK67010.1"/>
    </source>
</evidence>
<dbReference type="OrthoDB" id="9797743at2"/>
<dbReference type="AlphaFoldDB" id="A0A328BI99"/>
<dbReference type="Gene3D" id="3.40.50.1000">
    <property type="entry name" value="HAD superfamily/HAD-like"/>
    <property type="match status" value="1"/>
</dbReference>
<dbReference type="PRINTS" id="PR00413">
    <property type="entry name" value="HADHALOGNASE"/>
</dbReference>
<evidence type="ECO:0000256" key="3">
    <source>
        <dbReference type="ARBA" id="ARBA00022723"/>
    </source>
</evidence>
<dbReference type="InterPro" id="IPR006439">
    <property type="entry name" value="HAD-SF_hydro_IA"/>
</dbReference>
<evidence type="ECO:0008006" key="8">
    <source>
        <dbReference type="Google" id="ProtNLM"/>
    </source>
</evidence>
<gene>
    <name evidence="6" type="ORF">DLM85_12475</name>
</gene>
<dbReference type="InterPro" id="IPR023198">
    <property type="entry name" value="PGP-like_dom2"/>
</dbReference>
<dbReference type="Pfam" id="PF00702">
    <property type="entry name" value="Hydrolase"/>
    <property type="match status" value="1"/>
</dbReference>
<sequence>MPHDLPNPLENLPLKALIFDMDGTLIHNMAFHRRAWVDFLGRHGIRLTEEEFEHHNHGTGAEIIRRLFGAELPAADVQRLVQEKEALYRQQYGPHLRALPGLREFLTVARARGLRLALATAGDAPNIDFVLDGLRLRPYFDAIIGAEQVQRGKPDPEVFLLAATALGVAPQECLVFEDSMTGIEAARRARMAAVGLATTHPAEELQGLGLAQIAADYTHLHLPERRAEVLRWLQPQ</sequence>
<dbReference type="NCBIfam" id="TIGR01549">
    <property type="entry name" value="HAD-SF-IA-v1"/>
    <property type="match status" value="1"/>
</dbReference>
<evidence type="ECO:0000256" key="1">
    <source>
        <dbReference type="ARBA" id="ARBA00001946"/>
    </source>
</evidence>
<dbReference type="InterPro" id="IPR036412">
    <property type="entry name" value="HAD-like_sf"/>
</dbReference>
<reference evidence="7" key="1">
    <citation type="submission" date="2018-05" db="EMBL/GenBank/DDBJ databases">
        <authorList>
            <person name="Nie L."/>
        </authorList>
    </citation>
    <scope>NUCLEOTIDE SEQUENCE [LARGE SCALE GENOMIC DNA]</scope>
    <source>
        <strain evidence="7">NL</strain>
    </source>
</reference>
<dbReference type="EMBL" id="QHKM01000003">
    <property type="protein sequence ID" value="RAK67010.1"/>
    <property type="molecule type" value="Genomic_DNA"/>
</dbReference>
<dbReference type="SUPFAM" id="SSF56784">
    <property type="entry name" value="HAD-like"/>
    <property type="match status" value="1"/>
</dbReference>
<dbReference type="SFLD" id="SFLDG01135">
    <property type="entry name" value="C1.5.6:_HAD__Beta-PGM__Phospha"/>
    <property type="match status" value="1"/>
</dbReference>